<accession>A0A7X6L231</accession>
<dbReference type="InterPro" id="IPR019587">
    <property type="entry name" value="Polyketide_cyclase/dehydratase"/>
</dbReference>
<dbReference type="EMBL" id="JAAXOS010000004">
    <property type="protein sequence ID" value="NKY26282.1"/>
    <property type="molecule type" value="Genomic_DNA"/>
</dbReference>
<sequence>MAFVIDLAADIDAPAELVWQVITDFPRYGEWNPFVTECRSSLVPGEPIDMLVRVSGSSPRKQREWIRSHTPGRELSYSMKPVPPGALHSLRSHTVTPLPDGRTRYESHFELGGWLHPVVVALLGKNLRRGFEGMTAGVQKQAESLRAS</sequence>
<dbReference type="Proteomes" id="UP000540698">
    <property type="component" value="Unassembled WGS sequence"/>
</dbReference>
<gene>
    <name evidence="1" type="ORF">HGB38_08630</name>
</gene>
<reference evidence="1 2" key="1">
    <citation type="submission" date="2020-04" db="EMBL/GenBank/DDBJ databases">
        <title>MicrobeNet Type strains.</title>
        <authorList>
            <person name="Nicholson A.C."/>
        </authorList>
    </citation>
    <scope>NUCLEOTIDE SEQUENCE [LARGE SCALE GENOMIC DNA]</scope>
    <source>
        <strain evidence="1 2">DSM 44956</strain>
    </source>
</reference>
<dbReference type="InterPro" id="IPR023393">
    <property type="entry name" value="START-like_dom_sf"/>
</dbReference>
<protein>
    <submittedName>
        <fullName evidence="1">SRPBCC domain-containing protein</fullName>
    </submittedName>
</protein>
<evidence type="ECO:0000313" key="1">
    <source>
        <dbReference type="EMBL" id="NKY26282.1"/>
    </source>
</evidence>
<name>A0A7X6L231_9NOCA</name>
<dbReference type="AlphaFoldDB" id="A0A7X6L231"/>
<dbReference type="RefSeq" id="WP_062969932.1">
    <property type="nucleotide sequence ID" value="NZ_JAAXOS010000004.1"/>
</dbReference>
<evidence type="ECO:0000313" key="2">
    <source>
        <dbReference type="Proteomes" id="UP000540698"/>
    </source>
</evidence>
<keyword evidence="2" id="KW-1185">Reference proteome</keyword>
<dbReference type="Gene3D" id="3.30.530.20">
    <property type="match status" value="1"/>
</dbReference>
<dbReference type="SUPFAM" id="SSF55961">
    <property type="entry name" value="Bet v1-like"/>
    <property type="match status" value="1"/>
</dbReference>
<dbReference type="CDD" id="cd07822">
    <property type="entry name" value="SRPBCC_4"/>
    <property type="match status" value="1"/>
</dbReference>
<comment type="caution">
    <text evidence="1">The sequence shown here is derived from an EMBL/GenBank/DDBJ whole genome shotgun (WGS) entry which is preliminary data.</text>
</comment>
<proteinExistence type="predicted"/>
<organism evidence="1 2">
    <name type="scientific">Nocardia gamkensis</name>
    <dbReference type="NCBI Taxonomy" id="352869"/>
    <lineage>
        <taxon>Bacteria</taxon>
        <taxon>Bacillati</taxon>
        <taxon>Actinomycetota</taxon>
        <taxon>Actinomycetes</taxon>
        <taxon>Mycobacteriales</taxon>
        <taxon>Nocardiaceae</taxon>
        <taxon>Nocardia</taxon>
    </lineage>
</organism>
<dbReference type="Pfam" id="PF10604">
    <property type="entry name" value="Polyketide_cyc2"/>
    <property type="match status" value="1"/>
</dbReference>